<keyword evidence="2 5" id="KW-0963">Cytoplasm</keyword>
<dbReference type="PIRSF" id="PIRSF036402">
    <property type="entry name" value="Ureas_acces_UreE"/>
    <property type="match status" value="1"/>
</dbReference>
<comment type="similarity">
    <text evidence="5">Belongs to the UreE family.</text>
</comment>
<evidence type="ECO:0000256" key="5">
    <source>
        <dbReference type="HAMAP-Rule" id="MF_00822"/>
    </source>
</evidence>
<dbReference type="GO" id="GO:0006457">
    <property type="term" value="P:protein folding"/>
    <property type="evidence" value="ECO:0007669"/>
    <property type="project" value="InterPro"/>
</dbReference>
<comment type="subcellular location">
    <subcellularLocation>
        <location evidence="1 5">Cytoplasm</location>
    </subcellularLocation>
</comment>
<dbReference type="Gene3D" id="3.30.70.790">
    <property type="entry name" value="UreE, C-terminal domain"/>
    <property type="match status" value="1"/>
</dbReference>
<dbReference type="HAMAP" id="MF_00822">
    <property type="entry name" value="UreE"/>
    <property type="match status" value="1"/>
</dbReference>
<proteinExistence type="inferred from homology"/>
<dbReference type="CDD" id="cd00571">
    <property type="entry name" value="UreE"/>
    <property type="match status" value="1"/>
</dbReference>
<dbReference type="GO" id="GO:0065003">
    <property type="term" value="P:protein-containing complex assembly"/>
    <property type="evidence" value="ECO:0007669"/>
    <property type="project" value="InterPro"/>
</dbReference>
<dbReference type="GO" id="GO:0019627">
    <property type="term" value="P:urea metabolic process"/>
    <property type="evidence" value="ECO:0007669"/>
    <property type="project" value="InterPro"/>
</dbReference>
<dbReference type="EMBL" id="CP014163">
    <property type="protein sequence ID" value="AMB99935.1"/>
    <property type="molecule type" value="Genomic_DNA"/>
</dbReference>
<dbReference type="InterPro" id="IPR007864">
    <property type="entry name" value="UreE_C_dom"/>
</dbReference>
<dbReference type="STRING" id="128944.AWM75_08110"/>
<dbReference type="KEGG" id="auh:AWM75_08110"/>
<reference evidence="7" key="2">
    <citation type="submission" date="2016-01" db="EMBL/GenBank/DDBJ databases">
        <title>Six Aerococcus type strain genome sequencing and assembly using PacBio and Illumina Hiseq.</title>
        <authorList>
            <person name="Carkaci D."/>
            <person name="Dargis R."/>
            <person name="Nielsen X.C."/>
            <person name="Skovgaard O."/>
            <person name="Fuursted K."/>
            <person name="Christensen J.J."/>
        </authorList>
    </citation>
    <scope>NUCLEOTIDE SEQUENCE [LARGE SCALE GENOMIC DNA]</scope>
    <source>
        <strain evidence="7">CCUG42038B</strain>
    </source>
</reference>
<evidence type="ECO:0000256" key="3">
    <source>
        <dbReference type="ARBA" id="ARBA00022596"/>
    </source>
</evidence>
<dbReference type="GO" id="GO:0016151">
    <property type="term" value="F:nickel cation binding"/>
    <property type="evidence" value="ECO:0007669"/>
    <property type="project" value="UniProtKB-UniRule"/>
</dbReference>
<reference evidence="6 7" key="1">
    <citation type="journal article" date="2016" name="Genome Announc.">
        <title>Complete Genome Sequences of Aerococcus christensenii CCUG 28831T, Aerococcus sanguinicola CCUG 43001T, Aerococcus urinae CCUG 36881T, Aerococcus urinaeequi CCUG 28094T, Aerococcus urinaehominis CCUG 42038 BT, and Aerococcus viridans CCUG 4311T.</title>
        <authorList>
            <person name="Carkaci D."/>
            <person name="Dargis R."/>
            <person name="Nielsen X.C."/>
            <person name="Skovgaard O."/>
            <person name="Fuursted K."/>
            <person name="Christensen J.J."/>
        </authorList>
    </citation>
    <scope>NUCLEOTIDE SEQUENCE [LARGE SCALE GENOMIC DNA]</scope>
    <source>
        <strain evidence="6 7">CCUG42038B</strain>
    </source>
</reference>
<dbReference type="SUPFAM" id="SSF69287">
    <property type="entry name" value="Urease metallochaperone UreE, N-terminal domain"/>
    <property type="match status" value="1"/>
</dbReference>
<organism evidence="6 7">
    <name type="scientific">Aerococcus urinaehominis</name>
    <dbReference type="NCBI Taxonomy" id="128944"/>
    <lineage>
        <taxon>Bacteria</taxon>
        <taxon>Bacillati</taxon>
        <taxon>Bacillota</taxon>
        <taxon>Bacilli</taxon>
        <taxon>Lactobacillales</taxon>
        <taxon>Aerococcaceae</taxon>
        <taxon>Aerococcus</taxon>
    </lineage>
</organism>
<evidence type="ECO:0000256" key="2">
    <source>
        <dbReference type="ARBA" id="ARBA00022490"/>
    </source>
</evidence>
<dbReference type="SMART" id="SM00988">
    <property type="entry name" value="UreE_N"/>
    <property type="match status" value="1"/>
</dbReference>
<dbReference type="GO" id="GO:0051082">
    <property type="term" value="F:unfolded protein binding"/>
    <property type="evidence" value="ECO:0007669"/>
    <property type="project" value="UniProtKB-UniRule"/>
</dbReference>
<dbReference type="RefSeq" id="WP_067980659.1">
    <property type="nucleotide sequence ID" value="NZ_CP014163.1"/>
</dbReference>
<dbReference type="InterPro" id="IPR012406">
    <property type="entry name" value="UreE"/>
</dbReference>
<keyword evidence="3 5" id="KW-0533">Nickel</keyword>
<accession>A0A0X8FMD1</accession>
<keyword evidence="7" id="KW-1185">Reference proteome</keyword>
<dbReference type="Pfam" id="PF05194">
    <property type="entry name" value="UreE_C"/>
    <property type="match status" value="1"/>
</dbReference>
<dbReference type="OrthoDB" id="9810882at2"/>
<dbReference type="Gene3D" id="2.60.260.20">
    <property type="entry name" value="Urease metallochaperone UreE, N-terminal domain"/>
    <property type="match status" value="1"/>
</dbReference>
<name>A0A0X8FMD1_9LACT</name>
<evidence type="ECO:0000313" key="6">
    <source>
        <dbReference type="EMBL" id="AMB99935.1"/>
    </source>
</evidence>
<dbReference type="InterPro" id="IPR036118">
    <property type="entry name" value="UreE_N_sf"/>
</dbReference>
<dbReference type="Pfam" id="PF02814">
    <property type="entry name" value="UreE_N"/>
    <property type="match status" value="1"/>
</dbReference>
<evidence type="ECO:0000313" key="7">
    <source>
        <dbReference type="Proteomes" id="UP000062260"/>
    </source>
</evidence>
<keyword evidence="4 5" id="KW-0143">Chaperone</keyword>
<dbReference type="InterPro" id="IPR004029">
    <property type="entry name" value="UreE_N"/>
</dbReference>
<comment type="function">
    <text evidence="5">Involved in urease metallocenter assembly. Binds nickel. Probably functions as a nickel donor during metallocenter assembly.</text>
</comment>
<gene>
    <name evidence="5 6" type="primary">ureE</name>
    <name evidence="6" type="ORF">AWM75_08110</name>
</gene>
<dbReference type="AlphaFoldDB" id="A0A0X8FMD1"/>
<evidence type="ECO:0000256" key="1">
    <source>
        <dbReference type="ARBA" id="ARBA00004496"/>
    </source>
</evidence>
<dbReference type="SUPFAM" id="SSF69737">
    <property type="entry name" value="Urease metallochaperone UreE, C-terminal domain"/>
    <property type="match status" value="1"/>
</dbReference>
<dbReference type="GO" id="GO:0005737">
    <property type="term" value="C:cytoplasm"/>
    <property type="evidence" value="ECO:0007669"/>
    <property type="project" value="UniProtKB-SubCell"/>
</dbReference>
<evidence type="ECO:0000256" key="4">
    <source>
        <dbReference type="ARBA" id="ARBA00023186"/>
    </source>
</evidence>
<sequence>MLITEIQGNLRDKSGSDHKHQELVYVENENLARRLHHLTTDHGNEITVKLSRGDHLHVDDILFEDDNNRIVVKVLEEDCIVIRPTSIHDMGIIAHNLGNRHLPAQFMDDAMLVQYDYLVAELLDKEGIPFTREKINLPEPFRHVDHRHV</sequence>
<protein>
    <recommendedName>
        <fullName evidence="5">Urease accessory protein UreE</fullName>
    </recommendedName>
</protein>
<dbReference type="Proteomes" id="UP000062260">
    <property type="component" value="Chromosome"/>
</dbReference>